<dbReference type="EMBL" id="BAABJJ010000001">
    <property type="protein sequence ID" value="GAA4932307.1"/>
    <property type="molecule type" value="Genomic_DNA"/>
</dbReference>
<gene>
    <name evidence="1" type="ORF">GCM10023314_00740</name>
</gene>
<keyword evidence="2" id="KW-1185">Reference proteome</keyword>
<dbReference type="Pfam" id="PF05742">
    <property type="entry name" value="TANGO2"/>
    <property type="match status" value="1"/>
</dbReference>
<accession>A0ABP9G8W3</accession>
<dbReference type="RefSeq" id="WP_345189465.1">
    <property type="nucleotide sequence ID" value="NZ_BAABJJ010000001.1"/>
</dbReference>
<name>A0ABP9G8W3_9FLAO</name>
<dbReference type="PANTHER" id="PTHR17985:SF8">
    <property type="entry name" value="TRANSPORT AND GOLGI ORGANIZATION PROTEIN 2 HOMOLOG"/>
    <property type="match status" value="1"/>
</dbReference>
<comment type="caution">
    <text evidence="1">The sequence shown here is derived from an EMBL/GenBank/DDBJ whole genome shotgun (WGS) entry which is preliminary data.</text>
</comment>
<dbReference type="InterPro" id="IPR008551">
    <property type="entry name" value="TANGO2"/>
</dbReference>
<dbReference type="Proteomes" id="UP001501302">
    <property type="component" value="Unassembled WGS sequence"/>
</dbReference>
<organism evidence="1 2">
    <name type="scientific">Algibacter agarivorans</name>
    <dbReference type="NCBI Taxonomy" id="1109741"/>
    <lineage>
        <taxon>Bacteria</taxon>
        <taxon>Pseudomonadati</taxon>
        <taxon>Bacteroidota</taxon>
        <taxon>Flavobacteriia</taxon>
        <taxon>Flavobacteriales</taxon>
        <taxon>Flavobacteriaceae</taxon>
        <taxon>Algibacter</taxon>
    </lineage>
</organism>
<sequence length="240" mass="27598">MCTVTIIPIGNNDFVLTTNRDEAPDRVSLVPDFYTIDNTKLLFPKDKMGGTWIGVSEKNRVVCVLNGAFEKHKRQSSYRKSRGIVANDFMISNDIVATIEAYNLEDIEPFTIVIADWNATLKFYELVWDGKNKHFIELPKDSRIWSSSTLYSEGMMKERQQWFENFEAFNELNADSILEFHSTADADNMDYGVVMNRGFVKTTSITQIEKRGNDVDMRYKNIENKMVTTKTFNLPQVVNG</sequence>
<evidence type="ECO:0000313" key="2">
    <source>
        <dbReference type="Proteomes" id="UP001501302"/>
    </source>
</evidence>
<protein>
    <submittedName>
        <fullName evidence="1">NRDE family protein</fullName>
    </submittedName>
</protein>
<reference evidence="2" key="1">
    <citation type="journal article" date="2019" name="Int. J. Syst. Evol. Microbiol.">
        <title>The Global Catalogue of Microorganisms (GCM) 10K type strain sequencing project: providing services to taxonomists for standard genome sequencing and annotation.</title>
        <authorList>
            <consortium name="The Broad Institute Genomics Platform"/>
            <consortium name="The Broad Institute Genome Sequencing Center for Infectious Disease"/>
            <person name="Wu L."/>
            <person name="Ma J."/>
        </authorList>
    </citation>
    <scope>NUCLEOTIDE SEQUENCE [LARGE SCALE GENOMIC DNA]</scope>
    <source>
        <strain evidence="2">JCM 18285</strain>
    </source>
</reference>
<dbReference type="PANTHER" id="PTHR17985">
    <property type="entry name" value="SER/THR-RICH PROTEIN T10 IN DGCR REGION"/>
    <property type="match status" value="1"/>
</dbReference>
<proteinExistence type="predicted"/>
<evidence type="ECO:0000313" key="1">
    <source>
        <dbReference type="EMBL" id="GAA4932307.1"/>
    </source>
</evidence>